<gene>
    <name evidence="3" type="ORF">Pan181_49590</name>
</gene>
<dbReference type="OrthoDB" id="8560253at2"/>
<protein>
    <submittedName>
        <fullName evidence="3">Thioredoxin-like protein</fullName>
    </submittedName>
</protein>
<proteinExistence type="predicted"/>
<dbReference type="Gene3D" id="2.40.10.120">
    <property type="match status" value="1"/>
</dbReference>
<dbReference type="PANTHER" id="PTHR43019">
    <property type="entry name" value="SERINE ENDOPROTEASE DEGS"/>
    <property type="match status" value="1"/>
</dbReference>
<dbReference type="InterPro" id="IPR036249">
    <property type="entry name" value="Thioredoxin-like_sf"/>
</dbReference>
<feature type="signal peptide" evidence="1">
    <location>
        <begin position="1"/>
        <end position="30"/>
    </location>
</feature>
<dbReference type="CDD" id="cd02947">
    <property type="entry name" value="TRX_family"/>
    <property type="match status" value="1"/>
</dbReference>
<dbReference type="Pfam" id="PF00085">
    <property type="entry name" value="Thioredoxin"/>
    <property type="match status" value="1"/>
</dbReference>
<evidence type="ECO:0000256" key="1">
    <source>
        <dbReference type="SAM" id="SignalP"/>
    </source>
</evidence>
<sequence precursor="true">MSQSHSIFRALTFAALTTLFAAFATQSSTAQTELYVFSSQHCGPCQQLKPVIQRLIQQDYPIRAIDTDMHPALTQKFRVTQIPCLVMVKDGQELFRQVGGNEQIVRQMFSRAGITSVSSTAARTLNAASGPAPSLPSITPPALASVPPAQGDAFAKNLIESSVRITVEDSTGKSYGTGTIIDTRQGDALIVTCGHLFRGEAEQGQITIERFTVGPAGLQVTDRVRGQLLQYDLKSDIGLVTFRPNGPVAVSQVADHFGERVNDRVWSVGCDRGADPTIRDSHITALDRYHGPPNIEAAGAPVQGRSGGGLFNREGKLVGICFAADNEGDEGLYSALASVHAELDKLGFQDIYRGGPTTPAQPAALAATPPLSRGMATLPERENPIVRGQGLTDSEFPTQTPAMPALNNTIGNPSTVAPATLPASNTLDIARNLPPREQAGLQEIAKRAVDSEVVLVVHPRDGSGDSEVIQLGRVSPELLQALKSLQAR</sequence>
<dbReference type="PANTHER" id="PTHR43019:SF23">
    <property type="entry name" value="PROTEASE DO-LIKE 5, CHLOROPLASTIC"/>
    <property type="match status" value="1"/>
</dbReference>
<keyword evidence="1" id="KW-0732">Signal</keyword>
<dbReference type="RefSeq" id="WP_145251082.1">
    <property type="nucleotide sequence ID" value="NZ_CP036278.1"/>
</dbReference>
<evidence type="ECO:0000313" key="3">
    <source>
        <dbReference type="EMBL" id="QDU58719.1"/>
    </source>
</evidence>
<dbReference type="Proteomes" id="UP000315750">
    <property type="component" value="Chromosome"/>
</dbReference>
<evidence type="ECO:0000313" key="4">
    <source>
        <dbReference type="Proteomes" id="UP000315750"/>
    </source>
</evidence>
<reference evidence="3 4" key="1">
    <citation type="submission" date="2019-02" db="EMBL/GenBank/DDBJ databases">
        <title>Deep-cultivation of Planctomycetes and their phenomic and genomic characterization uncovers novel biology.</title>
        <authorList>
            <person name="Wiegand S."/>
            <person name="Jogler M."/>
            <person name="Boedeker C."/>
            <person name="Pinto D."/>
            <person name="Vollmers J."/>
            <person name="Rivas-Marin E."/>
            <person name="Kohn T."/>
            <person name="Peeters S.H."/>
            <person name="Heuer A."/>
            <person name="Rast P."/>
            <person name="Oberbeckmann S."/>
            <person name="Bunk B."/>
            <person name="Jeske O."/>
            <person name="Meyerdierks A."/>
            <person name="Storesund J.E."/>
            <person name="Kallscheuer N."/>
            <person name="Luecker S."/>
            <person name="Lage O.M."/>
            <person name="Pohl T."/>
            <person name="Merkel B.J."/>
            <person name="Hornburger P."/>
            <person name="Mueller R.-W."/>
            <person name="Bruemmer F."/>
            <person name="Labrenz M."/>
            <person name="Spormann A.M."/>
            <person name="Op den Camp H."/>
            <person name="Overmann J."/>
            <person name="Amann R."/>
            <person name="Jetten M.S.M."/>
            <person name="Mascher T."/>
            <person name="Medema M.H."/>
            <person name="Devos D.P."/>
            <person name="Kaster A.-K."/>
            <person name="Ovreas L."/>
            <person name="Rohde M."/>
            <person name="Galperin M.Y."/>
            <person name="Jogler C."/>
        </authorList>
    </citation>
    <scope>NUCLEOTIDE SEQUENCE [LARGE SCALE GENOMIC DNA]</scope>
    <source>
        <strain evidence="3 4">Pan181</strain>
    </source>
</reference>
<dbReference type="AlphaFoldDB" id="A0A518AVF6"/>
<dbReference type="InterPro" id="IPR013766">
    <property type="entry name" value="Thioredoxin_domain"/>
</dbReference>
<feature type="chain" id="PRO_5021811692" evidence="1">
    <location>
        <begin position="31"/>
        <end position="488"/>
    </location>
</feature>
<name>A0A518AVF6_9BACT</name>
<dbReference type="EMBL" id="CP036278">
    <property type="protein sequence ID" value="QDU58719.1"/>
    <property type="molecule type" value="Genomic_DNA"/>
</dbReference>
<dbReference type="Pfam" id="PF13365">
    <property type="entry name" value="Trypsin_2"/>
    <property type="match status" value="1"/>
</dbReference>
<feature type="domain" description="Thioredoxin" evidence="2">
    <location>
        <begin position="30"/>
        <end position="103"/>
    </location>
</feature>
<dbReference type="SUPFAM" id="SSF50494">
    <property type="entry name" value="Trypsin-like serine proteases"/>
    <property type="match status" value="1"/>
</dbReference>
<organism evidence="3 4">
    <name type="scientific">Aeoliella mucimassa</name>
    <dbReference type="NCBI Taxonomy" id="2527972"/>
    <lineage>
        <taxon>Bacteria</taxon>
        <taxon>Pseudomonadati</taxon>
        <taxon>Planctomycetota</taxon>
        <taxon>Planctomycetia</taxon>
        <taxon>Pirellulales</taxon>
        <taxon>Lacipirellulaceae</taxon>
        <taxon>Aeoliella</taxon>
    </lineage>
</organism>
<dbReference type="SUPFAM" id="SSF52833">
    <property type="entry name" value="Thioredoxin-like"/>
    <property type="match status" value="1"/>
</dbReference>
<keyword evidence="4" id="KW-1185">Reference proteome</keyword>
<accession>A0A518AVF6</accession>
<dbReference type="InterPro" id="IPR009003">
    <property type="entry name" value="Peptidase_S1_PA"/>
</dbReference>
<evidence type="ECO:0000259" key="2">
    <source>
        <dbReference type="Pfam" id="PF00085"/>
    </source>
</evidence>
<dbReference type="Gene3D" id="3.40.30.10">
    <property type="entry name" value="Glutaredoxin"/>
    <property type="match status" value="1"/>
</dbReference>
<dbReference type="KEGG" id="amuc:Pan181_49590"/>